<feature type="region of interest" description="Disordered" evidence="1">
    <location>
        <begin position="63"/>
        <end position="89"/>
    </location>
</feature>
<feature type="non-terminal residue" evidence="2">
    <location>
        <position position="187"/>
    </location>
</feature>
<feature type="region of interest" description="Disordered" evidence="1">
    <location>
        <begin position="165"/>
        <end position="187"/>
    </location>
</feature>
<accession>A0ABR0LTK3</accession>
<feature type="compositionally biased region" description="Polar residues" evidence="1">
    <location>
        <begin position="171"/>
        <end position="180"/>
    </location>
</feature>
<name>A0ABR0LTK3_9PEZI</name>
<dbReference type="EMBL" id="JAVRRA010010848">
    <property type="protein sequence ID" value="KAK5241070.1"/>
    <property type="molecule type" value="Genomic_DNA"/>
</dbReference>
<feature type="compositionally biased region" description="Polar residues" evidence="1">
    <location>
        <begin position="63"/>
        <end position="76"/>
    </location>
</feature>
<protein>
    <submittedName>
        <fullName evidence="2">Uncharacterized protein</fullName>
    </submittedName>
</protein>
<evidence type="ECO:0000313" key="3">
    <source>
        <dbReference type="Proteomes" id="UP001357485"/>
    </source>
</evidence>
<dbReference type="Proteomes" id="UP001357485">
    <property type="component" value="Unassembled WGS sequence"/>
</dbReference>
<gene>
    <name evidence="2" type="ORF">LTR16_009800</name>
</gene>
<keyword evidence="3" id="KW-1185">Reference proteome</keyword>
<feature type="compositionally biased region" description="Polar residues" evidence="1">
    <location>
        <begin position="1"/>
        <end position="11"/>
    </location>
</feature>
<comment type="caution">
    <text evidence="2">The sequence shown here is derived from an EMBL/GenBank/DDBJ whole genome shotgun (WGS) entry which is preliminary data.</text>
</comment>
<organism evidence="2 3">
    <name type="scientific">Cryomyces antarcticus</name>
    <dbReference type="NCBI Taxonomy" id="329879"/>
    <lineage>
        <taxon>Eukaryota</taxon>
        <taxon>Fungi</taxon>
        <taxon>Dikarya</taxon>
        <taxon>Ascomycota</taxon>
        <taxon>Pezizomycotina</taxon>
        <taxon>Dothideomycetes</taxon>
        <taxon>Dothideomycetes incertae sedis</taxon>
        <taxon>Cryomyces</taxon>
    </lineage>
</organism>
<sequence>MADSSQPSTTAFDPDWKPADTTSLRPDNLSIPRIPRAWERQPRSPYVRDRNLRKVWKRYDLRSQQQGAKLSGAPSSEQEHLNGRRPKELFRSPEKVVKKLCFADIVEAGQLSKATLWDKKGRSLTRKLRVNTGEVNINLNATVTEEIAPRTELVGPSDDVDPLLKAERMTEVNSPSSSSHAPYEDNP</sequence>
<feature type="region of interest" description="Disordered" evidence="1">
    <location>
        <begin position="1"/>
        <end position="44"/>
    </location>
</feature>
<feature type="compositionally biased region" description="Basic and acidic residues" evidence="1">
    <location>
        <begin position="77"/>
        <end position="89"/>
    </location>
</feature>
<evidence type="ECO:0000313" key="2">
    <source>
        <dbReference type="EMBL" id="KAK5241070.1"/>
    </source>
</evidence>
<reference evidence="2 3" key="1">
    <citation type="submission" date="2023-08" db="EMBL/GenBank/DDBJ databases">
        <title>Black Yeasts Isolated from many extreme environments.</title>
        <authorList>
            <person name="Coleine C."/>
            <person name="Stajich J.E."/>
            <person name="Selbmann L."/>
        </authorList>
    </citation>
    <scope>NUCLEOTIDE SEQUENCE [LARGE SCALE GENOMIC DNA]</scope>
    <source>
        <strain evidence="2 3">CCFEE 536</strain>
    </source>
</reference>
<proteinExistence type="predicted"/>
<evidence type="ECO:0000256" key="1">
    <source>
        <dbReference type="SAM" id="MobiDB-lite"/>
    </source>
</evidence>